<feature type="region of interest" description="Disordered" evidence="3">
    <location>
        <begin position="169"/>
        <end position="191"/>
    </location>
</feature>
<keyword evidence="2" id="KW-0175">Coiled coil</keyword>
<accession>A0A975XU70</accession>
<gene>
    <name evidence="5" type="ORF">Azoinq_11375</name>
</gene>
<dbReference type="EC" id="2.7.7.65" evidence="1"/>
<evidence type="ECO:0000259" key="4">
    <source>
        <dbReference type="PROSITE" id="PS50887"/>
    </source>
</evidence>
<feature type="domain" description="GGDEF" evidence="4">
    <location>
        <begin position="463"/>
        <end position="595"/>
    </location>
</feature>
<dbReference type="InterPro" id="IPR050469">
    <property type="entry name" value="Diguanylate_Cyclase"/>
</dbReference>
<dbReference type="SMART" id="SM00267">
    <property type="entry name" value="GGDEF"/>
    <property type="match status" value="1"/>
</dbReference>
<dbReference type="PROSITE" id="PS50887">
    <property type="entry name" value="GGDEF"/>
    <property type="match status" value="1"/>
</dbReference>
<organism evidence="5 6">
    <name type="scientific">Azospira inquinata</name>
    <dbReference type="NCBI Taxonomy" id="2785627"/>
    <lineage>
        <taxon>Bacteria</taxon>
        <taxon>Pseudomonadati</taxon>
        <taxon>Pseudomonadota</taxon>
        <taxon>Betaproteobacteria</taxon>
        <taxon>Rhodocyclales</taxon>
        <taxon>Rhodocyclaceae</taxon>
        <taxon>Azospira</taxon>
    </lineage>
</organism>
<dbReference type="Proteomes" id="UP000683428">
    <property type="component" value="Chromosome"/>
</dbReference>
<dbReference type="RefSeq" id="WP_216128993.1">
    <property type="nucleotide sequence ID" value="NZ_CP064782.1"/>
</dbReference>
<dbReference type="Pfam" id="PF00990">
    <property type="entry name" value="GGDEF"/>
    <property type="match status" value="1"/>
</dbReference>
<dbReference type="NCBIfam" id="TIGR00254">
    <property type="entry name" value="GGDEF"/>
    <property type="match status" value="1"/>
</dbReference>
<dbReference type="AlphaFoldDB" id="A0A975XU70"/>
<evidence type="ECO:0000313" key="5">
    <source>
        <dbReference type="EMBL" id="QWT48450.1"/>
    </source>
</evidence>
<dbReference type="PANTHER" id="PTHR45138">
    <property type="entry name" value="REGULATORY COMPONENTS OF SENSORY TRANSDUCTION SYSTEM"/>
    <property type="match status" value="1"/>
</dbReference>
<feature type="compositionally biased region" description="Low complexity" evidence="3">
    <location>
        <begin position="173"/>
        <end position="184"/>
    </location>
</feature>
<proteinExistence type="predicted"/>
<protein>
    <recommendedName>
        <fullName evidence="1">diguanylate cyclase</fullName>
        <ecNumber evidence="1">2.7.7.65</ecNumber>
    </recommendedName>
</protein>
<dbReference type="PANTHER" id="PTHR45138:SF9">
    <property type="entry name" value="DIGUANYLATE CYCLASE DGCM-RELATED"/>
    <property type="match status" value="1"/>
</dbReference>
<dbReference type="GO" id="GO:0052621">
    <property type="term" value="F:diguanylate cyclase activity"/>
    <property type="evidence" value="ECO:0007669"/>
    <property type="project" value="UniProtKB-EC"/>
</dbReference>
<dbReference type="EMBL" id="CP064782">
    <property type="protein sequence ID" value="QWT48450.1"/>
    <property type="molecule type" value="Genomic_DNA"/>
</dbReference>
<keyword evidence="6" id="KW-1185">Reference proteome</keyword>
<evidence type="ECO:0000256" key="3">
    <source>
        <dbReference type="SAM" id="MobiDB-lite"/>
    </source>
</evidence>
<name>A0A975XU70_9RHOO</name>
<evidence type="ECO:0000256" key="2">
    <source>
        <dbReference type="SAM" id="Coils"/>
    </source>
</evidence>
<dbReference type="InterPro" id="IPR000160">
    <property type="entry name" value="GGDEF_dom"/>
</dbReference>
<evidence type="ECO:0000256" key="1">
    <source>
        <dbReference type="ARBA" id="ARBA00012528"/>
    </source>
</evidence>
<dbReference type="FunFam" id="3.30.70.270:FF:000001">
    <property type="entry name" value="Diguanylate cyclase domain protein"/>
    <property type="match status" value="1"/>
</dbReference>
<feature type="coiled-coil region" evidence="2">
    <location>
        <begin position="398"/>
        <end position="432"/>
    </location>
</feature>
<dbReference type="CDD" id="cd01949">
    <property type="entry name" value="GGDEF"/>
    <property type="match status" value="1"/>
</dbReference>
<dbReference type="KEGG" id="aiq:Azoinq_11375"/>
<sequence>MPALTNPSEVAREVLRLLAVRRITPTPDNYQALYNEIAGLDNDAPPFPEKQCHSLLDGLERQRPEQLRLSRELDQAVTDKDWEGFQATLLAWLNREPPAWAPLIGELLRQWETRHNGLTTSKKRDALDHVLASASQDGDILFTRLNGLIASWAQTDRAGADMELVAELPDGETTSTSARPAPTANSEETPSPANEFLAELRELFAFTLETAIATQLVEFPELSQEATHLAGEVRQARSTRTLKKLLARLKKFSYRLELLADDQRELRQGLLNLLQLLIENVGELVEDDQWLNGQIDMVKEIVGQPLSLRMIDDAEHRIKEVIFKQSQLKFSLNEAKEALKSMLAGFVDHLANFADSTSEYHDKIEVCARRIAKASNIADLGNVVDEVMRETRSIQLNAQRSRDELRLTQQRVQAAEQRISELQQELDKTSQLVRHDQLTGALNRSGLEEAFDKEVARAERRRTRLCVALLDIDNFKKLNDSQGHDAGDAALIHLIGVIRSTLRPTDVVARYGGEEFVLLFPETALEEGVHALERLQRDLTRRIFLHNNQKLLITFSAGITEYLAGEAQTAAIKRADEAMYAAKRSGKNKVVRAEGPL</sequence>
<evidence type="ECO:0000313" key="6">
    <source>
        <dbReference type="Proteomes" id="UP000683428"/>
    </source>
</evidence>
<reference evidence="5" key="1">
    <citation type="submission" date="2020-11" db="EMBL/GenBank/DDBJ databases">
        <title>Azospira inquinata sp. nov.</title>
        <authorList>
            <person name="Moe W.M."/>
            <person name="Mikes M.C."/>
        </authorList>
    </citation>
    <scope>NUCLEOTIDE SEQUENCE</scope>
    <source>
        <strain evidence="5">Azo-3</strain>
    </source>
</reference>